<name>A0A8X6F9T5_TRICU</name>
<protein>
    <submittedName>
        <fullName evidence="2">Uncharacterized protein</fullName>
    </submittedName>
</protein>
<evidence type="ECO:0000313" key="2">
    <source>
        <dbReference type="EMBL" id="GFQ74272.1"/>
    </source>
</evidence>
<feature type="region of interest" description="Disordered" evidence="1">
    <location>
        <begin position="1"/>
        <end position="34"/>
    </location>
</feature>
<proteinExistence type="predicted"/>
<keyword evidence="3" id="KW-1185">Reference proteome</keyword>
<sequence>MDSSTSTESIAKFTTSQTTWVSEPKSLRTSQAQPTKTLLASSWSPFHKRIIISEYFETLQSQRTMQETNAFTT</sequence>
<comment type="caution">
    <text evidence="2">The sequence shown here is derived from an EMBL/GenBank/DDBJ whole genome shotgun (WGS) entry which is preliminary data.</text>
</comment>
<evidence type="ECO:0000256" key="1">
    <source>
        <dbReference type="SAM" id="MobiDB-lite"/>
    </source>
</evidence>
<evidence type="ECO:0000313" key="3">
    <source>
        <dbReference type="Proteomes" id="UP000887116"/>
    </source>
</evidence>
<dbReference type="AlphaFoldDB" id="A0A8X6F9T5"/>
<dbReference type="EMBL" id="BMAO01011508">
    <property type="protein sequence ID" value="GFQ74272.1"/>
    <property type="molecule type" value="Genomic_DNA"/>
</dbReference>
<dbReference type="OrthoDB" id="10328787at2759"/>
<organism evidence="2 3">
    <name type="scientific">Trichonephila clavata</name>
    <name type="common">Joro spider</name>
    <name type="synonym">Nephila clavata</name>
    <dbReference type="NCBI Taxonomy" id="2740835"/>
    <lineage>
        <taxon>Eukaryota</taxon>
        <taxon>Metazoa</taxon>
        <taxon>Ecdysozoa</taxon>
        <taxon>Arthropoda</taxon>
        <taxon>Chelicerata</taxon>
        <taxon>Arachnida</taxon>
        <taxon>Araneae</taxon>
        <taxon>Araneomorphae</taxon>
        <taxon>Entelegynae</taxon>
        <taxon>Araneoidea</taxon>
        <taxon>Nephilidae</taxon>
        <taxon>Trichonephila</taxon>
    </lineage>
</organism>
<gene>
    <name evidence="2" type="ORF">TNCT_267561</name>
</gene>
<accession>A0A8X6F9T5</accession>
<reference evidence="2" key="1">
    <citation type="submission" date="2020-07" db="EMBL/GenBank/DDBJ databases">
        <title>Multicomponent nature underlies the extraordinary mechanical properties of spider dragline silk.</title>
        <authorList>
            <person name="Kono N."/>
            <person name="Nakamura H."/>
            <person name="Mori M."/>
            <person name="Yoshida Y."/>
            <person name="Ohtoshi R."/>
            <person name="Malay A.D."/>
            <person name="Moran D.A.P."/>
            <person name="Tomita M."/>
            <person name="Numata K."/>
            <person name="Arakawa K."/>
        </authorList>
    </citation>
    <scope>NUCLEOTIDE SEQUENCE</scope>
</reference>
<dbReference type="Proteomes" id="UP000887116">
    <property type="component" value="Unassembled WGS sequence"/>
</dbReference>